<dbReference type="Pfam" id="PF17921">
    <property type="entry name" value="Integrase_H2C2"/>
    <property type="match status" value="1"/>
</dbReference>
<evidence type="ECO:0000256" key="5">
    <source>
        <dbReference type="ARBA" id="ARBA00022801"/>
    </source>
</evidence>
<dbReference type="InterPro" id="IPR036397">
    <property type="entry name" value="RNaseH_sf"/>
</dbReference>
<dbReference type="PANTHER" id="PTHR48475">
    <property type="entry name" value="RIBONUCLEASE H"/>
    <property type="match status" value="1"/>
</dbReference>
<dbReference type="CDD" id="cd01647">
    <property type="entry name" value="RT_LTR"/>
    <property type="match status" value="1"/>
</dbReference>
<feature type="domain" description="Integrase catalytic" evidence="10">
    <location>
        <begin position="782"/>
        <end position="941"/>
    </location>
</feature>
<evidence type="ECO:0000256" key="1">
    <source>
        <dbReference type="ARBA" id="ARBA00022679"/>
    </source>
</evidence>
<dbReference type="RefSeq" id="XP_010451318.1">
    <property type="nucleotide sequence ID" value="XM_010453016.1"/>
</dbReference>
<proteinExistence type="predicted"/>
<reference evidence="11" key="1">
    <citation type="journal article" date="2014" name="Nat. Commun.">
        <title>The emerging biofuel crop Camelina sativa retains a highly undifferentiated hexaploid genome structure.</title>
        <authorList>
            <person name="Kagale S."/>
            <person name="Koh C."/>
            <person name="Nixon J."/>
            <person name="Bollina V."/>
            <person name="Clarke W.E."/>
            <person name="Tuteja R."/>
            <person name="Spillane C."/>
            <person name="Robinson S.J."/>
            <person name="Links M.G."/>
            <person name="Clarke C."/>
            <person name="Higgins E.E."/>
            <person name="Huebert T."/>
            <person name="Sharpe A.G."/>
            <person name="Parkin I.A."/>
        </authorList>
    </citation>
    <scope>NUCLEOTIDE SEQUENCE [LARGE SCALE GENOMIC DNA]</scope>
    <source>
        <strain evidence="11">cv. DH55</strain>
    </source>
</reference>
<dbReference type="Pfam" id="PF00078">
    <property type="entry name" value="RVT_1"/>
    <property type="match status" value="1"/>
</dbReference>
<evidence type="ECO:0000256" key="3">
    <source>
        <dbReference type="ARBA" id="ARBA00022722"/>
    </source>
</evidence>
<dbReference type="Pfam" id="PF00665">
    <property type="entry name" value="rve"/>
    <property type="match status" value="1"/>
</dbReference>
<dbReference type="Gene3D" id="1.10.340.70">
    <property type="match status" value="1"/>
</dbReference>
<dbReference type="InterPro" id="IPR000477">
    <property type="entry name" value="RT_dom"/>
</dbReference>
<name>A0ABM0V5Z1_CAMSA</name>
<evidence type="ECO:0000259" key="10">
    <source>
        <dbReference type="PROSITE" id="PS50994"/>
    </source>
</evidence>
<evidence type="ECO:0000256" key="6">
    <source>
        <dbReference type="ARBA" id="ARBA00022918"/>
    </source>
</evidence>
<evidence type="ECO:0000313" key="12">
    <source>
        <dbReference type="RefSeq" id="XP_010451318.1"/>
    </source>
</evidence>
<dbReference type="Gene3D" id="3.10.10.10">
    <property type="entry name" value="HIV Type 1 Reverse Transcriptase, subunit A, domain 1"/>
    <property type="match status" value="1"/>
</dbReference>
<dbReference type="Gene3D" id="3.30.70.270">
    <property type="match status" value="2"/>
</dbReference>
<sequence>MATFAWSVDEMPGISPEVISHELNADPTFRPVKQKRRKLGPERAEIVNKEVERLLKAGQIREVKYPKWLANTVVVKKKNGKSRVCVDFTDLNKACPKDSFPLPHIDRLVESTSGHELMSFMDAFSGYNQILMNPDDQEKTAFITDRGIFCYKVMPFGLKNAGATYQRLVNRMFEHQLGKTMEVYIDDMLVKSMEAGSHLADLKVCFDILDQFGMKLNPTKCTFAVPSGEFLGYIVTERGIEANPRQINAFLSMSSPRTLREVQRLNGRIAALNRFISRSTDKCLPFYQLLRKGGKNFLWDAKCEEAFAHLKAYLSEPPVFAKPDKSFTGAESRYPMMEKLALAVVTSARKLRPYFQSHTIVILTTQPLRTVLHSPSQSGRLTKWAVELSEYDIEFRTRTCAKAQVLADFLIELPLASLVSGDCEAPWTLYVDGASSKTGAGIGVRLTSPTGEVIEQSFHLAFSASNNEAEYESFLAGLRLAVGIGVRRLRAFCDSQLVTNQFLGEYETKDGRMEAHLSAARELVTKFEEFEITKIPRSENSTADALASLASTSDPAMTRIIPIEVIQFPSIRLESSNVVTQAIKKQLAAEEAARKAAADSLPSKDPAPVMPTPMEVHPPQAEVDANSTLDQSSSPVDNRAIIPHAAPSGTNSNSWGTDDWRSLIWGYLEKGELPADKWAARKPKIVSARYCVHNEILLRRSVAGPYLTCVAGREPTMLMRAVHDGPNGNHSGGRTLAFKIKRQGYFWPTMVTDCEKYSRTCEKCQKHAPSIHQPTELLSSVSAPYPFMRWSMDIIGPLHRGPGGVQYVLALTDYFSKWVEAAAYAKVTSDEVEQFVLKNIIYRYGVPHEIVTDNGPQFISSKFEEFCAKWKIRLSKSTPRYPQGNGQAEAMNKVILANLKKRLDSRKGRWPDELQGVLWAIRTTPRRATSETPFSLVYGVDAVVPVDIEVPGVRTSLNPLRAEENEEFLQDTLDTINERRDQALARIQNYQNAVARYYNSKVRGRPLAVGDLVLRKVYENTEELNAGKLGINWEGPYRITREVRNGVYQLEDPEGKPVPRSWNSLHLKLFYS</sequence>
<dbReference type="InterPro" id="IPR041588">
    <property type="entry name" value="Integrase_H2C2"/>
</dbReference>
<feature type="domain" description="RNase H type-1" evidence="9">
    <location>
        <begin position="423"/>
        <end position="552"/>
    </location>
</feature>
<evidence type="ECO:0000256" key="4">
    <source>
        <dbReference type="ARBA" id="ARBA00022759"/>
    </source>
</evidence>
<evidence type="ECO:0000259" key="8">
    <source>
        <dbReference type="PROSITE" id="PS50878"/>
    </source>
</evidence>
<dbReference type="InterPro" id="IPR012337">
    <property type="entry name" value="RNaseH-like_sf"/>
</dbReference>
<evidence type="ECO:0000259" key="9">
    <source>
        <dbReference type="PROSITE" id="PS50879"/>
    </source>
</evidence>
<evidence type="ECO:0000313" key="11">
    <source>
        <dbReference type="Proteomes" id="UP000694864"/>
    </source>
</evidence>
<organism evidence="11 12">
    <name type="scientific">Camelina sativa</name>
    <name type="common">False flax</name>
    <name type="synonym">Myagrum sativum</name>
    <dbReference type="NCBI Taxonomy" id="90675"/>
    <lineage>
        <taxon>Eukaryota</taxon>
        <taxon>Viridiplantae</taxon>
        <taxon>Streptophyta</taxon>
        <taxon>Embryophyta</taxon>
        <taxon>Tracheophyta</taxon>
        <taxon>Spermatophyta</taxon>
        <taxon>Magnoliopsida</taxon>
        <taxon>eudicotyledons</taxon>
        <taxon>Gunneridae</taxon>
        <taxon>Pentapetalae</taxon>
        <taxon>rosids</taxon>
        <taxon>malvids</taxon>
        <taxon>Brassicales</taxon>
        <taxon>Brassicaceae</taxon>
        <taxon>Camelineae</taxon>
        <taxon>Camelina</taxon>
    </lineage>
</organism>
<feature type="region of interest" description="Disordered" evidence="7">
    <location>
        <begin position="594"/>
        <end position="619"/>
    </location>
</feature>
<keyword evidence="3" id="KW-0540">Nuclease</keyword>
<keyword evidence="4" id="KW-0255">Endonuclease</keyword>
<dbReference type="SUPFAM" id="SSF53098">
    <property type="entry name" value="Ribonuclease H-like"/>
    <property type="match status" value="2"/>
</dbReference>
<dbReference type="InterPro" id="IPR041373">
    <property type="entry name" value="RT_RNaseH"/>
</dbReference>
<dbReference type="SUPFAM" id="SSF56672">
    <property type="entry name" value="DNA/RNA polymerases"/>
    <property type="match status" value="1"/>
</dbReference>
<dbReference type="PROSITE" id="PS50878">
    <property type="entry name" value="RT_POL"/>
    <property type="match status" value="1"/>
</dbReference>
<dbReference type="GeneID" id="104733437"/>
<dbReference type="InterPro" id="IPR043502">
    <property type="entry name" value="DNA/RNA_pol_sf"/>
</dbReference>
<keyword evidence="6" id="KW-0695">RNA-directed DNA polymerase</keyword>
<dbReference type="Pfam" id="PF17917">
    <property type="entry name" value="RT_RNaseH"/>
    <property type="match status" value="1"/>
</dbReference>
<dbReference type="InterPro" id="IPR043128">
    <property type="entry name" value="Rev_trsase/Diguanyl_cyclase"/>
</dbReference>
<gene>
    <name evidence="12" type="primary">LOC104733437</name>
</gene>
<feature type="domain" description="Reverse transcriptase" evidence="8">
    <location>
        <begin position="56"/>
        <end position="235"/>
    </location>
</feature>
<dbReference type="CDD" id="cd09279">
    <property type="entry name" value="RNase_HI_like"/>
    <property type="match status" value="1"/>
</dbReference>
<dbReference type="PANTHER" id="PTHR48475:SF2">
    <property type="entry name" value="RIBONUCLEASE H"/>
    <property type="match status" value="1"/>
</dbReference>
<keyword evidence="5" id="KW-0378">Hydrolase</keyword>
<evidence type="ECO:0000256" key="2">
    <source>
        <dbReference type="ARBA" id="ARBA00022695"/>
    </source>
</evidence>
<evidence type="ECO:0000256" key="7">
    <source>
        <dbReference type="SAM" id="MobiDB-lite"/>
    </source>
</evidence>
<dbReference type="PROSITE" id="PS50879">
    <property type="entry name" value="RNASE_H_1"/>
    <property type="match status" value="1"/>
</dbReference>
<dbReference type="Proteomes" id="UP000694864">
    <property type="component" value="Chromosome 12"/>
</dbReference>
<dbReference type="InterPro" id="IPR001584">
    <property type="entry name" value="Integrase_cat-core"/>
</dbReference>
<dbReference type="PROSITE" id="PS50994">
    <property type="entry name" value="INTEGRASE"/>
    <property type="match status" value="1"/>
</dbReference>
<dbReference type="InterPro" id="IPR002156">
    <property type="entry name" value="RNaseH_domain"/>
</dbReference>
<protein>
    <submittedName>
        <fullName evidence="12">Uncharacterized protein LOC104733437</fullName>
    </submittedName>
</protein>
<keyword evidence="11" id="KW-1185">Reference proteome</keyword>
<reference evidence="12" key="2">
    <citation type="submission" date="2025-08" db="UniProtKB">
        <authorList>
            <consortium name="RefSeq"/>
        </authorList>
    </citation>
    <scope>IDENTIFICATION</scope>
    <source>
        <tissue evidence="12">Leaf</tissue>
    </source>
</reference>
<keyword evidence="1" id="KW-0808">Transferase</keyword>
<dbReference type="Pfam" id="PF13456">
    <property type="entry name" value="RVT_3"/>
    <property type="match status" value="1"/>
</dbReference>
<keyword evidence="2" id="KW-0548">Nucleotidyltransferase</keyword>
<dbReference type="Gene3D" id="3.30.420.10">
    <property type="entry name" value="Ribonuclease H-like superfamily/Ribonuclease H"/>
    <property type="match status" value="2"/>
</dbReference>
<accession>A0ABM0V5Z1</accession>